<dbReference type="AlphaFoldDB" id="A0A8X6M142"/>
<keyword evidence="1" id="KW-0812">Transmembrane</keyword>
<accession>A0A8X6M142</accession>
<keyword evidence="1" id="KW-1133">Transmembrane helix</keyword>
<feature type="chain" id="PRO_5036453587" evidence="2">
    <location>
        <begin position="31"/>
        <end position="89"/>
    </location>
</feature>
<proteinExistence type="predicted"/>
<keyword evidence="4" id="KW-1185">Reference proteome</keyword>
<gene>
    <name evidence="3" type="ORF">TNCT_162291</name>
</gene>
<evidence type="ECO:0000313" key="4">
    <source>
        <dbReference type="Proteomes" id="UP000887116"/>
    </source>
</evidence>
<dbReference type="Proteomes" id="UP000887116">
    <property type="component" value="Unassembled WGS sequence"/>
</dbReference>
<protein>
    <submittedName>
        <fullName evidence="3">Uncharacterized protein</fullName>
    </submittedName>
</protein>
<name>A0A8X6M142_TRICU</name>
<feature type="signal peptide" evidence="2">
    <location>
        <begin position="1"/>
        <end position="30"/>
    </location>
</feature>
<evidence type="ECO:0000256" key="1">
    <source>
        <dbReference type="SAM" id="Phobius"/>
    </source>
</evidence>
<dbReference type="EMBL" id="BMAO01019066">
    <property type="protein sequence ID" value="GFR28122.1"/>
    <property type="molecule type" value="Genomic_DNA"/>
</dbReference>
<reference evidence="3" key="1">
    <citation type="submission" date="2020-07" db="EMBL/GenBank/DDBJ databases">
        <title>Multicomponent nature underlies the extraordinary mechanical properties of spider dragline silk.</title>
        <authorList>
            <person name="Kono N."/>
            <person name="Nakamura H."/>
            <person name="Mori M."/>
            <person name="Yoshida Y."/>
            <person name="Ohtoshi R."/>
            <person name="Malay A.D."/>
            <person name="Moran D.A.P."/>
            <person name="Tomita M."/>
            <person name="Numata K."/>
            <person name="Arakawa K."/>
        </authorList>
    </citation>
    <scope>NUCLEOTIDE SEQUENCE</scope>
</reference>
<keyword evidence="2" id="KW-0732">Signal</keyword>
<evidence type="ECO:0000313" key="3">
    <source>
        <dbReference type="EMBL" id="GFR28122.1"/>
    </source>
</evidence>
<sequence>MVCQKKLFAFFVVLVLGLLVPGPSMTGVEAMHLGGGGGGGMSGVEVLLAAGLIAKLLSHHHHHEQHHHHGHHHHGFDEHIMLVRIECLN</sequence>
<evidence type="ECO:0000256" key="2">
    <source>
        <dbReference type="SAM" id="SignalP"/>
    </source>
</evidence>
<keyword evidence="1" id="KW-0472">Membrane</keyword>
<comment type="caution">
    <text evidence="3">The sequence shown here is derived from an EMBL/GenBank/DDBJ whole genome shotgun (WGS) entry which is preliminary data.</text>
</comment>
<feature type="transmembrane region" description="Helical" evidence="1">
    <location>
        <begin position="40"/>
        <end position="57"/>
    </location>
</feature>
<organism evidence="3 4">
    <name type="scientific">Trichonephila clavata</name>
    <name type="common">Joro spider</name>
    <name type="synonym">Nephila clavata</name>
    <dbReference type="NCBI Taxonomy" id="2740835"/>
    <lineage>
        <taxon>Eukaryota</taxon>
        <taxon>Metazoa</taxon>
        <taxon>Ecdysozoa</taxon>
        <taxon>Arthropoda</taxon>
        <taxon>Chelicerata</taxon>
        <taxon>Arachnida</taxon>
        <taxon>Araneae</taxon>
        <taxon>Araneomorphae</taxon>
        <taxon>Entelegynae</taxon>
        <taxon>Araneoidea</taxon>
        <taxon>Nephilidae</taxon>
        <taxon>Trichonephila</taxon>
    </lineage>
</organism>